<gene>
    <name evidence="13" type="primary">TorPGP13</name>
    <name evidence="13" type="ORF">TorRG33x02_347450</name>
</gene>
<dbReference type="GO" id="GO:0016020">
    <property type="term" value="C:membrane"/>
    <property type="evidence" value="ECO:0007669"/>
    <property type="project" value="InterPro"/>
</dbReference>
<feature type="transmembrane region" description="Helical" evidence="10">
    <location>
        <begin position="82"/>
        <end position="101"/>
    </location>
</feature>
<keyword evidence="5" id="KW-0547">Nucleotide-binding</keyword>
<dbReference type="Gene3D" id="3.40.50.300">
    <property type="entry name" value="P-loop containing nucleotide triphosphate hydrolases"/>
    <property type="match status" value="2"/>
</dbReference>
<protein>
    <submittedName>
        <fullName evidence="13">ABC transporter</fullName>
    </submittedName>
</protein>
<feature type="transmembrane region" description="Helical" evidence="10">
    <location>
        <begin position="728"/>
        <end position="745"/>
    </location>
</feature>
<evidence type="ECO:0000313" key="14">
    <source>
        <dbReference type="Proteomes" id="UP000237000"/>
    </source>
</evidence>
<feature type="transmembrane region" description="Helical" evidence="10">
    <location>
        <begin position="625"/>
        <end position="649"/>
    </location>
</feature>
<sequence length="1150" mass="127645">MVLDENSSRGKKTKRVNGSIGSIFMHADKVDMCLMAVGLVGAVVDGFTDRLPVLFTGHMVNTIGSASKMDPDAFHHNMNKNAVAIFFVAGVSWVACFLEGYCWTRTSERQAAKLRATYLKAVLRQDMEYFDLHATSTSEVPYCVVKFSTFISGFVIAFVLLWQLAVVALPFVLLLIVPGWLYGRSLMDLSKKIRSEYNTAGTLAEQAISSIRTVYAFVEEKKTVAVFSSALNASTKLGLRQGLIKGLAIGSNAIVFAIWSILSYYGSRLVMYDGIGGGTIFAVGTSIISGGRDINSTTLKYRALGASLSNIKDIADACSASESMMEMIKRIPVIDSEKMEGIILEHVSGAIEFKQVYFSYPSRPESVVFNNFSLTIPVGKTIALVGASGSGKSTILSLLQRFYDPLDGEILLDGIAINKLQLKWLRSQMALVRQEPSLFSTTIKENILFGKNDATIEDIFEASKASDAHTFISQLPQGYDTQEIGTHSELIQQENGLYSSLVCLQRMEKNKNGEEFNYASYSHTSPNNNFNNFEVSNLDTSDFDKPSMISLSGVNNNLEDSRISNPSFWRLLSMNKPEWKQGSLGCLSAILYGAVQPLYAAAMGITISVYFSTDHNNIKDKIRNLALYFFGLSLFSLFISTSQHYNFAYMGEYLTRRIREKMLLKILSFEVGWFDKDENSRGVICSKLAKDANAVRSLMSDRISLLIQAISAVTISWIMGLIIAWRLAIILIVVQPFIIACYYIRRVTLKSMSRKAIKEQDDSTKLASEAISNLRAITAFSSQDRILKWHGKAQEGPRKESIRQSWYAGILLGFSLSIKSINWSLNYWYGGKLVSQGYINPRQAFQTVIIILTTSRVIADAESMTTDLARGWDAITSVFKILDRDTKIEPENPQGYKPEKITGCIEFCNVHFAYPSRPNVMIFKGFSINIEAGKSMALVGKSGSGKSTIIGLIERFYDPLKGVVKIDDRDIKSYHLRSLRKYIALVNQEPTLFSGTIRENIVYGSSDNITESEIIEVAKAANIHDFIMRQKDGYDTWCGNMGLQVSGGQKQRIAIARALLRNPSILLLDEATSALDSHAEKVVQIALERLMIGRTSIVVAHRLCTIQNCDEIAVVDKGEMVEKGTHSTLMAKGSTGAYHSLVSLQFEENL</sequence>
<dbReference type="InterPro" id="IPR003593">
    <property type="entry name" value="AAA+_ATPase"/>
</dbReference>
<feature type="domain" description="ABC transmembrane type-1" evidence="12">
    <location>
        <begin position="584"/>
        <end position="870"/>
    </location>
</feature>
<dbReference type="GO" id="GO:0005524">
    <property type="term" value="F:ATP binding"/>
    <property type="evidence" value="ECO:0007669"/>
    <property type="project" value="UniProtKB-KW"/>
</dbReference>
<dbReference type="InterPro" id="IPR017871">
    <property type="entry name" value="ABC_transporter-like_CS"/>
</dbReference>
<reference evidence="14" key="1">
    <citation type="submission" date="2016-06" db="EMBL/GenBank/DDBJ databases">
        <title>Parallel loss of symbiosis genes in relatives of nitrogen-fixing non-legume Parasponia.</title>
        <authorList>
            <person name="Van Velzen R."/>
            <person name="Holmer R."/>
            <person name="Bu F."/>
            <person name="Rutten L."/>
            <person name="Van Zeijl A."/>
            <person name="Liu W."/>
            <person name="Santuari L."/>
            <person name="Cao Q."/>
            <person name="Sharma T."/>
            <person name="Shen D."/>
            <person name="Roswanjaya Y."/>
            <person name="Wardhani T."/>
            <person name="Kalhor M.S."/>
            <person name="Jansen J."/>
            <person name="Van den Hoogen J."/>
            <person name="Gungor B."/>
            <person name="Hartog M."/>
            <person name="Hontelez J."/>
            <person name="Verver J."/>
            <person name="Yang W.-C."/>
            <person name="Schijlen E."/>
            <person name="Repin R."/>
            <person name="Schilthuizen M."/>
            <person name="Schranz E."/>
            <person name="Heidstra R."/>
            <person name="Miyata K."/>
            <person name="Fedorova E."/>
            <person name="Kohlen W."/>
            <person name="Bisseling T."/>
            <person name="Smit S."/>
            <person name="Geurts R."/>
        </authorList>
    </citation>
    <scope>NUCLEOTIDE SEQUENCE [LARGE SCALE GENOMIC DNA]</scope>
    <source>
        <strain evidence="14">cv. RG33-2</strain>
    </source>
</reference>
<dbReference type="GO" id="GO:0016887">
    <property type="term" value="F:ATP hydrolysis activity"/>
    <property type="evidence" value="ECO:0007669"/>
    <property type="project" value="InterPro"/>
</dbReference>
<dbReference type="InParanoid" id="A0A2P5ALH8"/>
<feature type="transmembrane region" description="Helical" evidence="10">
    <location>
        <begin position="154"/>
        <end position="182"/>
    </location>
</feature>
<evidence type="ECO:0000256" key="5">
    <source>
        <dbReference type="ARBA" id="ARBA00022741"/>
    </source>
</evidence>
<comment type="caution">
    <text evidence="13">The sequence shown here is derived from an EMBL/GenBank/DDBJ whole genome shotgun (WGS) entry which is preliminary data.</text>
</comment>
<dbReference type="InterPro" id="IPR036640">
    <property type="entry name" value="ABC1_TM_sf"/>
</dbReference>
<dbReference type="STRING" id="63057.A0A2P5ALH8"/>
<dbReference type="SUPFAM" id="SSF90123">
    <property type="entry name" value="ABC transporter transmembrane region"/>
    <property type="match status" value="2"/>
</dbReference>
<feature type="transmembrane region" description="Helical" evidence="10">
    <location>
        <begin position="246"/>
        <end position="265"/>
    </location>
</feature>
<keyword evidence="4" id="KW-0677">Repeat</keyword>
<dbReference type="InterPro" id="IPR027417">
    <property type="entry name" value="P-loop_NTPase"/>
</dbReference>
<feature type="transmembrane region" description="Helical" evidence="10">
    <location>
        <begin position="584"/>
        <end position="613"/>
    </location>
</feature>
<evidence type="ECO:0000256" key="2">
    <source>
        <dbReference type="ARBA" id="ARBA00022448"/>
    </source>
</evidence>
<dbReference type="CDD" id="cd18577">
    <property type="entry name" value="ABC_6TM_Pgp_ABCB1_D1_like"/>
    <property type="match status" value="1"/>
</dbReference>
<evidence type="ECO:0000256" key="4">
    <source>
        <dbReference type="ARBA" id="ARBA00022737"/>
    </source>
</evidence>
<dbReference type="CDD" id="cd18578">
    <property type="entry name" value="ABC_6TM_Pgp_ABCB1_D2_like"/>
    <property type="match status" value="1"/>
</dbReference>
<comment type="similarity">
    <text evidence="1">Belongs to the ABC transporter superfamily. ABCB family. Multidrug resistance exporter (TC 3.A.1.201) subfamily.</text>
</comment>
<evidence type="ECO:0000313" key="13">
    <source>
        <dbReference type="EMBL" id="PON37426.1"/>
    </source>
</evidence>
<organism evidence="13 14">
    <name type="scientific">Trema orientale</name>
    <name type="common">Charcoal tree</name>
    <name type="synonym">Celtis orientalis</name>
    <dbReference type="NCBI Taxonomy" id="63057"/>
    <lineage>
        <taxon>Eukaryota</taxon>
        <taxon>Viridiplantae</taxon>
        <taxon>Streptophyta</taxon>
        <taxon>Embryophyta</taxon>
        <taxon>Tracheophyta</taxon>
        <taxon>Spermatophyta</taxon>
        <taxon>Magnoliopsida</taxon>
        <taxon>eudicotyledons</taxon>
        <taxon>Gunneridae</taxon>
        <taxon>Pentapetalae</taxon>
        <taxon>rosids</taxon>
        <taxon>fabids</taxon>
        <taxon>Rosales</taxon>
        <taxon>Cannabaceae</taxon>
        <taxon>Trema</taxon>
    </lineage>
</organism>
<dbReference type="FunFam" id="3.40.50.300:FF:000205">
    <property type="entry name" value="ABC transporter B family member 4"/>
    <property type="match status" value="1"/>
</dbReference>
<evidence type="ECO:0000256" key="3">
    <source>
        <dbReference type="ARBA" id="ARBA00022692"/>
    </source>
</evidence>
<keyword evidence="3 10" id="KW-0812">Transmembrane</keyword>
<keyword evidence="2" id="KW-0813">Transport</keyword>
<evidence type="ECO:0000256" key="8">
    <source>
        <dbReference type="ARBA" id="ARBA00023136"/>
    </source>
</evidence>
<keyword evidence="6" id="KW-0067">ATP-binding</keyword>
<proteinExistence type="inferred from homology"/>
<dbReference type="Pfam" id="PF00664">
    <property type="entry name" value="ABC_membrane"/>
    <property type="match status" value="3"/>
</dbReference>
<feature type="domain" description="ABC transporter" evidence="11">
    <location>
        <begin position="905"/>
        <end position="1142"/>
    </location>
</feature>
<dbReference type="EMBL" id="JXTC01000790">
    <property type="protein sequence ID" value="PON37426.1"/>
    <property type="molecule type" value="Genomic_DNA"/>
</dbReference>
<evidence type="ECO:0000256" key="10">
    <source>
        <dbReference type="SAM" id="Phobius"/>
    </source>
</evidence>
<dbReference type="PANTHER" id="PTHR45136:SF2">
    <property type="entry name" value="ABC TRANSPORTER DOMAIN-CONTAINING PROTEIN"/>
    <property type="match status" value="1"/>
</dbReference>
<evidence type="ECO:0000259" key="11">
    <source>
        <dbReference type="PROSITE" id="PS50893"/>
    </source>
</evidence>
<name>A0A2P5ALH8_TREOI</name>
<dbReference type="PROSITE" id="PS50929">
    <property type="entry name" value="ABC_TM1F"/>
    <property type="match status" value="2"/>
</dbReference>
<dbReference type="Gene3D" id="1.20.1560.10">
    <property type="entry name" value="ABC transporter type 1, transmembrane domain"/>
    <property type="match status" value="2"/>
</dbReference>
<dbReference type="GO" id="GO:0140359">
    <property type="term" value="F:ABC-type transporter activity"/>
    <property type="evidence" value="ECO:0007669"/>
    <property type="project" value="InterPro"/>
</dbReference>
<dbReference type="Proteomes" id="UP000237000">
    <property type="component" value="Unassembled WGS sequence"/>
</dbReference>
<evidence type="ECO:0000256" key="7">
    <source>
        <dbReference type="ARBA" id="ARBA00022989"/>
    </source>
</evidence>
<dbReference type="InterPro" id="IPR003439">
    <property type="entry name" value="ABC_transporter-like_ATP-bd"/>
</dbReference>
<dbReference type="SUPFAM" id="SSF52540">
    <property type="entry name" value="P-loop containing nucleoside triphosphate hydrolases"/>
    <property type="match status" value="2"/>
</dbReference>
<keyword evidence="9" id="KW-0325">Glycoprotein</keyword>
<dbReference type="InterPro" id="IPR011527">
    <property type="entry name" value="ABC1_TM_dom"/>
</dbReference>
<evidence type="ECO:0000256" key="9">
    <source>
        <dbReference type="ARBA" id="ARBA00023180"/>
    </source>
</evidence>
<dbReference type="AlphaFoldDB" id="A0A2P5ALH8"/>
<keyword evidence="8 10" id="KW-0472">Membrane</keyword>
<dbReference type="SMART" id="SM00382">
    <property type="entry name" value="AAA"/>
    <property type="match status" value="2"/>
</dbReference>
<feature type="transmembrane region" description="Helical" evidence="10">
    <location>
        <begin position="271"/>
        <end position="291"/>
    </location>
</feature>
<evidence type="ECO:0000256" key="6">
    <source>
        <dbReference type="ARBA" id="ARBA00022840"/>
    </source>
</evidence>
<accession>A0A2P5ALH8</accession>
<feature type="domain" description="ABC transporter" evidence="11">
    <location>
        <begin position="351"/>
        <end position="593"/>
    </location>
</feature>
<dbReference type="PROSITE" id="PS00211">
    <property type="entry name" value="ABC_TRANSPORTER_1"/>
    <property type="match status" value="1"/>
</dbReference>
<dbReference type="PANTHER" id="PTHR45136">
    <property type="entry name" value="ABC TRANSPORTER DOMAIN-CONTAINING PROTEIN"/>
    <property type="match status" value="1"/>
</dbReference>
<keyword evidence="7 10" id="KW-1133">Transmembrane helix</keyword>
<evidence type="ECO:0000259" key="12">
    <source>
        <dbReference type="PROSITE" id="PS50929"/>
    </source>
</evidence>
<dbReference type="Pfam" id="PF00005">
    <property type="entry name" value="ABC_tran"/>
    <property type="match status" value="2"/>
</dbReference>
<dbReference type="CDD" id="cd03249">
    <property type="entry name" value="ABC_MTABC3_MDL1_MDL2"/>
    <property type="match status" value="1"/>
</dbReference>
<feature type="domain" description="ABC transmembrane type-1" evidence="12">
    <location>
        <begin position="36"/>
        <end position="306"/>
    </location>
</feature>
<dbReference type="OrthoDB" id="1194042at2759"/>
<dbReference type="PROSITE" id="PS50893">
    <property type="entry name" value="ABC_TRANSPORTER_2"/>
    <property type="match status" value="2"/>
</dbReference>
<keyword evidence="14" id="KW-1185">Reference proteome</keyword>
<evidence type="ECO:0000256" key="1">
    <source>
        <dbReference type="ARBA" id="ARBA00007577"/>
    </source>
</evidence>